<reference evidence="1 2" key="1">
    <citation type="submission" date="2023-08" db="EMBL/GenBank/DDBJ databases">
        <title>Complete Genome and Methylome dissection of Serratia fonticola NEB369.</title>
        <authorList>
            <person name="Fomenkov A."/>
            <person name="Roberts R.D."/>
        </authorList>
    </citation>
    <scope>NUCLEOTIDE SEQUENCE [LARGE SCALE GENOMIC DNA]</scope>
    <source>
        <strain evidence="1 2">NEB369</strain>
    </source>
</reference>
<protein>
    <submittedName>
        <fullName evidence="1">Uncharacterized protein</fullName>
    </submittedName>
</protein>
<dbReference type="Proteomes" id="UP001235341">
    <property type="component" value="Chromosome"/>
</dbReference>
<gene>
    <name evidence="1" type="ORF">RFB13_10635</name>
</gene>
<dbReference type="RefSeq" id="WP_309206467.1">
    <property type="nucleotide sequence ID" value="NZ_CP133586.1"/>
</dbReference>
<dbReference type="EMBL" id="CP133586">
    <property type="protein sequence ID" value="WMT16741.1"/>
    <property type="molecule type" value="Genomic_DNA"/>
</dbReference>
<evidence type="ECO:0000313" key="1">
    <source>
        <dbReference type="EMBL" id="WMT16741.1"/>
    </source>
</evidence>
<name>A0ABY9PXB6_SERFO</name>
<proteinExistence type="predicted"/>
<organism evidence="1 2">
    <name type="scientific">Serratia fonticola</name>
    <dbReference type="NCBI Taxonomy" id="47917"/>
    <lineage>
        <taxon>Bacteria</taxon>
        <taxon>Pseudomonadati</taxon>
        <taxon>Pseudomonadota</taxon>
        <taxon>Gammaproteobacteria</taxon>
        <taxon>Enterobacterales</taxon>
        <taxon>Yersiniaceae</taxon>
        <taxon>Serratia</taxon>
    </lineage>
</organism>
<evidence type="ECO:0000313" key="2">
    <source>
        <dbReference type="Proteomes" id="UP001235341"/>
    </source>
</evidence>
<keyword evidence="2" id="KW-1185">Reference proteome</keyword>
<accession>A0ABY9PXB6</accession>
<sequence>MHPDDFAHLLKTGKLRGTSETFLSPTRAFSEGYEGILVRFDFKAGTTDALKAIGVRDNSKVTRAFSDMPFVSTIKDEWKNSYAYFKGERGQLNIGFGTGKALDVFNAGIEKFTKIAEIVK</sequence>